<dbReference type="Proteomes" id="UP000292373">
    <property type="component" value="Unassembled WGS sequence"/>
</dbReference>
<dbReference type="GO" id="GO:0008453">
    <property type="term" value="F:alanine-glyoxylate transaminase activity"/>
    <property type="evidence" value="ECO:0007669"/>
    <property type="project" value="TreeGrafter"/>
</dbReference>
<dbReference type="PANTHER" id="PTHR21152">
    <property type="entry name" value="AMINOTRANSFERASE CLASS V"/>
    <property type="match status" value="1"/>
</dbReference>
<dbReference type="OrthoDB" id="9766472at2"/>
<dbReference type="InterPro" id="IPR015422">
    <property type="entry name" value="PyrdxlP-dep_Trfase_small"/>
</dbReference>
<protein>
    <submittedName>
        <fullName evidence="3">Alanine--glyoxylate aminotransferase family protein</fullName>
    </submittedName>
</protein>
<dbReference type="PANTHER" id="PTHR21152:SF40">
    <property type="entry name" value="ALANINE--GLYOXYLATE AMINOTRANSFERASE"/>
    <property type="match status" value="1"/>
</dbReference>
<proteinExistence type="predicted"/>
<evidence type="ECO:0000313" key="4">
    <source>
        <dbReference type="Proteomes" id="UP000292373"/>
    </source>
</evidence>
<dbReference type="InterPro" id="IPR015424">
    <property type="entry name" value="PyrdxlP-dep_Trfase"/>
</dbReference>
<dbReference type="SUPFAM" id="SSF53383">
    <property type="entry name" value="PLP-dependent transferases"/>
    <property type="match status" value="1"/>
</dbReference>
<comment type="cofactor">
    <cofactor evidence="1">
        <name>pyridoxal 5'-phosphate</name>
        <dbReference type="ChEBI" id="CHEBI:597326"/>
    </cofactor>
</comment>
<dbReference type="InterPro" id="IPR015421">
    <property type="entry name" value="PyrdxlP-dep_Trfase_major"/>
</dbReference>
<dbReference type="EMBL" id="SDMQ01000002">
    <property type="protein sequence ID" value="TBT87461.1"/>
    <property type="molecule type" value="Genomic_DNA"/>
</dbReference>
<dbReference type="GO" id="GO:0019265">
    <property type="term" value="P:glycine biosynthetic process, by transamination of glyoxylate"/>
    <property type="evidence" value="ECO:0007669"/>
    <property type="project" value="TreeGrafter"/>
</dbReference>
<gene>
    <name evidence="3" type="ORF">ET989_02510</name>
</gene>
<dbReference type="GO" id="GO:0004760">
    <property type="term" value="F:L-serine-pyruvate transaminase activity"/>
    <property type="evidence" value="ECO:0007669"/>
    <property type="project" value="TreeGrafter"/>
</dbReference>
<organism evidence="3 4">
    <name type="scientific">Propioniciclava sinopodophylli</name>
    <dbReference type="NCBI Taxonomy" id="1837344"/>
    <lineage>
        <taxon>Bacteria</taxon>
        <taxon>Bacillati</taxon>
        <taxon>Actinomycetota</taxon>
        <taxon>Actinomycetes</taxon>
        <taxon>Propionibacteriales</taxon>
        <taxon>Propionibacteriaceae</taxon>
        <taxon>Propioniciclava</taxon>
    </lineage>
</organism>
<keyword evidence="3" id="KW-0808">Transferase</keyword>
<dbReference type="Gene3D" id="3.90.1150.10">
    <property type="entry name" value="Aspartate Aminotransferase, domain 1"/>
    <property type="match status" value="1"/>
</dbReference>
<name>A0A4Q9KH51_9ACTN</name>
<sequence>MLPRPEVDPDGLLEYSVVYTDRALNHMSARFVRVMADIDTVLTQAHGAHTVAVVPGGGTYAMESVARQFATGARCLVVRNGFFSYRWSQILEQGRIAESVAVCAASPTSDAARPGWAPAPAEEVAARIRATRPDVVFAAHVETAAGILLPDDYLRTVGQAVREVDGLFVVDGIASGALLVDIASVHADVLVGAPQKGWTGTPAAGFVLLGDRARARLDGTTSSSFALDLARWVGIAEGYREGRPGYHATMPTDALAINAARLLETRDLGFELLAERQWELGRRVRALLAERGWPSVAAPGFESPSVAVVHTTDPELKSAAALKRVGVQAAAGVPLMCGEPDDFSTFRVGLFGLDKLTDVDGAVARLRDALDRL</sequence>
<evidence type="ECO:0000256" key="1">
    <source>
        <dbReference type="ARBA" id="ARBA00001933"/>
    </source>
</evidence>
<evidence type="ECO:0000256" key="2">
    <source>
        <dbReference type="ARBA" id="ARBA00022898"/>
    </source>
</evidence>
<evidence type="ECO:0000313" key="3">
    <source>
        <dbReference type="EMBL" id="TBT87461.1"/>
    </source>
</evidence>
<accession>A0A4Q9KH51</accession>
<keyword evidence="3" id="KW-0032">Aminotransferase</keyword>
<keyword evidence="2" id="KW-0663">Pyridoxal phosphate</keyword>
<dbReference type="Gene3D" id="3.40.640.10">
    <property type="entry name" value="Type I PLP-dependent aspartate aminotransferase-like (Major domain)"/>
    <property type="match status" value="1"/>
</dbReference>
<comment type="caution">
    <text evidence="3">The sequence shown here is derived from an EMBL/GenBank/DDBJ whole genome shotgun (WGS) entry which is preliminary data.</text>
</comment>
<reference evidence="3 4" key="1">
    <citation type="submission" date="2019-01" db="EMBL/GenBank/DDBJ databases">
        <title>Lactibacter flavus gen. nov., sp. nov., a novel bacterium of the family Propionibacteriaceae isolated from raw milk and dairy products.</title>
        <authorList>
            <person name="Huptas C."/>
            <person name="Wenning M."/>
            <person name="Breitenwieser F."/>
            <person name="Doll E."/>
            <person name="Von Neubeck M."/>
            <person name="Busse H.-J."/>
            <person name="Scherer S."/>
        </authorList>
    </citation>
    <scope>NUCLEOTIDE SEQUENCE [LARGE SCALE GENOMIC DNA]</scope>
    <source>
        <strain evidence="3 4">KCTC 33808</strain>
    </source>
</reference>
<keyword evidence="4" id="KW-1185">Reference proteome</keyword>
<dbReference type="AlphaFoldDB" id="A0A4Q9KH51"/>